<dbReference type="InterPro" id="IPR050812">
    <property type="entry name" value="Preph/Arog_dehydrog"/>
</dbReference>
<dbReference type="InterPro" id="IPR036291">
    <property type="entry name" value="NAD(P)-bd_dom_sf"/>
</dbReference>
<dbReference type="Gene3D" id="1.10.3660.10">
    <property type="entry name" value="6-phosphogluconate dehydrogenase C-terminal like domain"/>
    <property type="match status" value="1"/>
</dbReference>
<dbReference type="Proteomes" id="UP001235712">
    <property type="component" value="Unassembled WGS sequence"/>
</dbReference>
<dbReference type="NCBIfam" id="NF005112">
    <property type="entry name" value="PRK06545.2-4"/>
    <property type="match status" value="1"/>
</dbReference>
<accession>A0ABT9P6Q7</accession>
<dbReference type="PANTHER" id="PTHR21363:SF0">
    <property type="entry name" value="PREPHENATE DEHYDROGENASE [NADP(+)]"/>
    <property type="match status" value="1"/>
</dbReference>
<evidence type="ECO:0000256" key="2">
    <source>
        <dbReference type="ARBA" id="ARBA00023002"/>
    </source>
</evidence>
<dbReference type="InterPro" id="IPR003099">
    <property type="entry name" value="Prephen_DH"/>
</dbReference>
<dbReference type="InterPro" id="IPR046826">
    <property type="entry name" value="PDH_N"/>
</dbReference>
<reference evidence="4 5" key="1">
    <citation type="submission" date="2023-07" db="EMBL/GenBank/DDBJ databases">
        <title>Sequencing the genomes of 1000 actinobacteria strains.</title>
        <authorList>
            <person name="Klenk H.-P."/>
        </authorList>
    </citation>
    <scope>NUCLEOTIDE SEQUENCE [LARGE SCALE GENOMIC DNA]</scope>
    <source>
        <strain evidence="4 5">DSM 44388</strain>
    </source>
</reference>
<keyword evidence="5" id="KW-1185">Reference proteome</keyword>
<dbReference type="SUPFAM" id="SSF48179">
    <property type="entry name" value="6-phosphogluconate dehydrogenase C-terminal domain-like"/>
    <property type="match status" value="1"/>
</dbReference>
<name>A0ABT9P6Q7_9ACTN</name>
<dbReference type="GO" id="GO:0008977">
    <property type="term" value="F:prephenate dehydrogenase (NAD+) activity"/>
    <property type="evidence" value="ECO:0007669"/>
    <property type="project" value="UniProtKB-EC"/>
</dbReference>
<comment type="caution">
    <text evidence="4">The sequence shown here is derived from an EMBL/GenBank/DDBJ whole genome shotgun (WGS) entry which is preliminary data.</text>
</comment>
<keyword evidence="2 4" id="KW-0560">Oxidoreductase</keyword>
<dbReference type="EC" id="1.3.1.12" evidence="4"/>
<comment type="similarity">
    <text evidence="1">Belongs to the prephenate/arogenate dehydrogenase family.</text>
</comment>
<dbReference type="NCBIfam" id="NF005111">
    <property type="entry name" value="PRK06545.2-3"/>
    <property type="match status" value="1"/>
</dbReference>
<evidence type="ECO:0000313" key="4">
    <source>
        <dbReference type="EMBL" id="MDP9828371.1"/>
    </source>
</evidence>
<protein>
    <submittedName>
        <fullName evidence="4">Prephenate dehydrogenase</fullName>
        <ecNumber evidence="4">1.3.1.12</ecNumber>
    </submittedName>
</protein>
<dbReference type="InterPro" id="IPR046825">
    <property type="entry name" value="PDH_C"/>
</dbReference>
<evidence type="ECO:0000259" key="3">
    <source>
        <dbReference type="PROSITE" id="PS51176"/>
    </source>
</evidence>
<dbReference type="RefSeq" id="WP_307245484.1">
    <property type="nucleotide sequence ID" value="NZ_JAUSQZ010000001.1"/>
</dbReference>
<dbReference type="EMBL" id="JAUSQZ010000001">
    <property type="protein sequence ID" value="MDP9828371.1"/>
    <property type="molecule type" value="Genomic_DNA"/>
</dbReference>
<dbReference type="PANTHER" id="PTHR21363">
    <property type="entry name" value="PREPHENATE DEHYDROGENASE"/>
    <property type="match status" value="1"/>
</dbReference>
<dbReference type="Gene3D" id="3.40.50.720">
    <property type="entry name" value="NAD(P)-binding Rossmann-like Domain"/>
    <property type="match status" value="1"/>
</dbReference>
<proteinExistence type="inferred from homology"/>
<dbReference type="PROSITE" id="PS51176">
    <property type="entry name" value="PDH_ADH"/>
    <property type="match status" value="1"/>
</dbReference>
<feature type="domain" description="Prephenate/arogenate dehydrogenase" evidence="3">
    <location>
        <begin position="12"/>
        <end position="290"/>
    </location>
</feature>
<dbReference type="InterPro" id="IPR008927">
    <property type="entry name" value="6-PGluconate_DH-like_C_sf"/>
</dbReference>
<gene>
    <name evidence="4" type="ORF">J2S57_004120</name>
</gene>
<evidence type="ECO:0000313" key="5">
    <source>
        <dbReference type="Proteomes" id="UP001235712"/>
    </source>
</evidence>
<dbReference type="Pfam" id="PF02153">
    <property type="entry name" value="PDH_N"/>
    <property type="match status" value="1"/>
</dbReference>
<dbReference type="Pfam" id="PF20463">
    <property type="entry name" value="PDH_C"/>
    <property type="match status" value="1"/>
</dbReference>
<sequence>MSVDPAAAQTLGTVRIVGTGLLGASIGLGLRGLGVRVLLHDPSPTALALARDVGAGEIDPGDVPVDLVVVGAPPDVTAGVVRAELAAHPRATVTDVASVKGGIAHALAGADGIDRYVGGHPMSGRERSGPTAGRGDLFVGRPWVVCPSSPGQARERTEAVRMLAIALGSTPVFMPASEHDDAVALVSHVPQIAASLVASRLVKAGDPAVGLAGQGLRDVTRIADSDPMLWAQILSANAPRVAGVLKDLRTDLDGMIEALDALNDSGAVGARAAVARVIHQGREGRERIPGKHGDPQTRYALVTALLPDSTGQLARLFEDIGEAGINVEEFSLEHIPGARVGLGHVSVLPAVRDALEKALTDRGWHVAA</sequence>
<evidence type="ECO:0000256" key="1">
    <source>
        <dbReference type="ARBA" id="ARBA00007964"/>
    </source>
</evidence>
<dbReference type="SUPFAM" id="SSF51735">
    <property type="entry name" value="NAD(P)-binding Rossmann-fold domains"/>
    <property type="match status" value="1"/>
</dbReference>
<organism evidence="4 5">
    <name type="scientific">Kineosporia succinea</name>
    <dbReference type="NCBI Taxonomy" id="84632"/>
    <lineage>
        <taxon>Bacteria</taxon>
        <taxon>Bacillati</taxon>
        <taxon>Actinomycetota</taxon>
        <taxon>Actinomycetes</taxon>
        <taxon>Kineosporiales</taxon>
        <taxon>Kineosporiaceae</taxon>
        <taxon>Kineosporia</taxon>
    </lineage>
</organism>